<sequence>MFRFSSQKKHSPQTRKGVRTISDEVIKRRIAEAWALIRKGDKFGIGRRFLSKHGVF</sequence>
<name>A0A1Y0E6Y3_9RHOB</name>
<proteinExistence type="predicted"/>
<evidence type="ECO:0000313" key="1">
    <source>
        <dbReference type="EMBL" id="ART99375.1"/>
    </source>
</evidence>
<dbReference type="Proteomes" id="UP000195273">
    <property type="component" value="Chromosome"/>
</dbReference>
<dbReference type="EMBL" id="CP021431">
    <property type="protein sequence ID" value="ART99375.1"/>
    <property type="molecule type" value="Genomic_DNA"/>
</dbReference>
<dbReference type="KEGG" id="lvs:LOKVESSMR4R_00027"/>
<organism evidence="1 2">
    <name type="scientific">Yoonia vestfoldensis</name>
    <dbReference type="NCBI Taxonomy" id="245188"/>
    <lineage>
        <taxon>Bacteria</taxon>
        <taxon>Pseudomonadati</taxon>
        <taxon>Pseudomonadota</taxon>
        <taxon>Alphaproteobacteria</taxon>
        <taxon>Rhodobacterales</taxon>
        <taxon>Paracoccaceae</taxon>
        <taxon>Yoonia</taxon>
    </lineage>
</organism>
<protein>
    <submittedName>
        <fullName evidence="1">Uncharacterized protein</fullName>
    </submittedName>
</protein>
<dbReference type="RefSeq" id="WP_157898078.1">
    <property type="nucleotide sequence ID" value="NZ_CP021431.1"/>
</dbReference>
<reference evidence="1 2" key="1">
    <citation type="submission" date="2017-05" db="EMBL/GenBank/DDBJ databases">
        <title>Genome Sequence of Loktanella vestfoldensis Strain SMR4r Isolated from a Culture of the Diatom Skeletonema marinoi.</title>
        <authorList>
            <person name="Topel M."/>
            <person name="Pinder M.I.M."/>
            <person name="Johansson O.N."/>
            <person name="Kourtchenko O."/>
            <person name="Godhe A."/>
            <person name="Clarke A.K."/>
        </authorList>
    </citation>
    <scope>NUCLEOTIDE SEQUENCE [LARGE SCALE GENOMIC DNA]</scope>
    <source>
        <strain evidence="1 2">SMR4r</strain>
    </source>
</reference>
<keyword evidence="2" id="KW-1185">Reference proteome</keyword>
<dbReference type="AlphaFoldDB" id="A0A1Y0E6Y3"/>
<accession>A0A1Y0E6Y3</accession>
<evidence type="ECO:0000313" key="2">
    <source>
        <dbReference type="Proteomes" id="UP000195273"/>
    </source>
</evidence>
<gene>
    <name evidence="1" type="ORF">LOKVESSMR4R_00027</name>
</gene>